<evidence type="ECO:0000256" key="1">
    <source>
        <dbReference type="SAM" id="Phobius"/>
    </source>
</evidence>
<reference evidence="3" key="1">
    <citation type="submission" date="2023-06" db="EMBL/GenBank/DDBJ databases">
        <title>Genome-scale phylogeny and comparative genomics of the fungal order Sordariales.</title>
        <authorList>
            <consortium name="Lawrence Berkeley National Laboratory"/>
            <person name="Hensen N."/>
            <person name="Bonometti L."/>
            <person name="Westerberg I."/>
            <person name="Brannstrom I.O."/>
            <person name="Guillou S."/>
            <person name="Cros-Aarteil S."/>
            <person name="Calhoun S."/>
            <person name="Haridas S."/>
            <person name="Kuo A."/>
            <person name="Mondo S."/>
            <person name="Pangilinan J."/>
            <person name="Riley R."/>
            <person name="LaButti K."/>
            <person name="Andreopoulos B."/>
            <person name="Lipzen A."/>
            <person name="Chen C."/>
            <person name="Yanf M."/>
            <person name="Daum C."/>
            <person name="Ng V."/>
            <person name="Clum A."/>
            <person name="Steindorff A."/>
            <person name="Ohm R."/>
            <person name="Martin F."/>
            <person name="Silar P."/>
            <person name="Natvig D."/>
            <person name="Lalanne C."/>
            <person name="Gautier V."/>
            <person name="Ament-velasquez S.L."/>
            <person name="Kruys A."/>
            <person name="Hutchinson M.I."/>
            <person name="Powell A.J."/>
            <person name="Barry K."/>
            <person name="Miller A.N."/>
            <person name="Grigoriev I.V."/>
            <person name="Debuchy R."/>
            <person name="Gladieux P."/>
            <person name="Thoren M.H."/>
            <person name="Johannesson H."/>
        </authorList>
    </citation>
    <scope>NUCLEOTIDE SEQUENCE</scope>
    <source>
        <strain evidence="3">SMH3187-1</strain>
    </source>
</reference>
<dbReference type="PANTHER" id="PTHR34502">
    <property type="entry name" value="DUF6594 DOMAIN-CONTAINING PROTEIN-RELATED"/>
    <property type="match status" value="1"/>
</dbReference>
<dbReference type="PANTHER" id="PTHR34502:SF5">
    <property type="entry name" value="DUF6594 DOMAIN-CONTAINING PROTEIN"/>
    <property type="match status" value="1"/>
</dbReference>
<keyword evidence="4" id="KW-1185">Reference proteome</keyword>
<proteinExistence type="predicted"/>
<feature type="transmembrane region" description="Helical" evidence="1">
    <location>
        <begin position="196"/>
        <end position="216"/>
    </location>
</feature>
<dbReference type="Proteomes" id="UP001172155">
    <property type="component" value="Unassembled WGS sequence"/>
</dbReference>
<comment type="caution">
    <text evidence="3">The sequence shown here is derived from an EMBL/GenBank/DDBJ whole genome shotgun (WGS) entry which is preliminary data.</text>
</comment>
<accession>A0AA40F829</accession>
<protein>
    <recommendedName>
        <fullName evidence="2">DUF6594 domain-containing protein</fullName>
    </recommendedName>
</protein>
<organism evidence="3 4">
    <name type="scientific">Schizothecium vesticola</name>
    <dbReference type="NCBI Taxonomy" id="314040"/>
    <lineage>
        <taxon>Eukaryota</taxon>
        <taxon>Fungi</taxon>
        <taxon>Dikarya</taxon>
        <taxon>Ascomycota</taxon>
        <taxon>Pezizomycotina</taxon>
        <taxon>Sordariomycetes</taxon>
        <taxon>Sordariomycetidae</taxon>
        <taxon>Sordariales</taxon>
        <taxon>Schizotheciaceae</taxon>
        <taxon>Schizothecium</taxon>
    </lineage>
</organism>
<evidence type="ECO:0000313" key="3">
    <source>
        <dbReference type="EMBL" id="KAK0752948.1"/>
    </source>
</evidence>
<gene>
    <name evidence="3" type="ORF">B0T18DRAFT_4417</name>
</gene>
<dbReference type="InterPro" id="IPR046529">
    <property type="entry name" value="DUF6594"/>
</dbReference>
<evidence type="ECO:0000259" key="2">
    <source>
        <dbReference type="Pfam" id="PF20237"/>
    </source>
</evidence>
<feature type="domain" description="DUF6594" evidence="2">
    <location>
        <begin position="9"/>
        <end position="212"/>
    </location>
</feature>
<keyword evidence="1" id="KW-0472">Membrane</keyword>
<keyword evidence="1" id="KW-0812">Transmembrane</keyword>
<dbReference type="EMBL" id="JAUKUD010000001">
    <property type="protein sequence ID" value="KAK0752948.1"/>
    <property type="molecule type" value="Genomic_DNA"/>
</dbReference>
<dbReference type="Pfam" id="PF20237">
    <property type="entry name" value="DUF6594"/>
    <property type="match status" value="1"/>
</dbReference>
<sequence>MAAATLFGYDAVATCMNYHRDLAQHRRFGVLNARNLLYLQSELISLETRLAELDAQANDFTRGNDVWSMPRSWHALERGQNSEHLEIVLKIRDRLDIYNRALQYQAWLLSQKRPDTRPMRNLAAFLSTNPTNMATRDAEFVAPKHQDDLIAISTAEKEPMVRALERRFYWLFGFNGSELAGDNGGMTRYSDGKLQNFVRICAVVVSSLLPILYVGFGGSDIVFAPPGNFTS</sequence>
<evidence type="ECO:0000313" key="4">
    <source>
        <dbReference type="Proteomes" id="UP001172155"/>
    </source>
</evidence>
<name>A0AA40F829_9PEZI</name>
<keyword evidence="1" id="KW-1133">Transmembrane helix</keyword>
<dbReference type="AlphaFoldDB" id="A0AA40F829"/>